<dbReference type="Proteomes" id="UP001371456">
    <property type="component" value="Unassembled WGS sequence"/>
</dbReference>
<protein>
    <submittedName>
        <fullName evidence="1">Uncharacterized protein</fullName>
    </submittedName>
</protein>
<keyword evidence="2" id="KW-1185">Reference proteome</keyword>
<accession>A0AAN8T5N0</accession>
<evidence type="ECO:0000313" key="1">
    <source>
        <dbReference type="EMBL" id="KAK6780184.1"/>
    </source>
</evidence>
<evidence type="ECO:0000313" key="2">
    <source>
        <dbReference type="Proteomes" id="UP001371456"/>
    </source>
</evidence>
<gene>
    <name evidence="1" type="ORF">RDI58_022368</name>
</gene>
<sequence length="68" mass="7989">MYLLDFCASRYIKIHPDTRISKYIGSKLGIICSRYIISKWIHMYLRYITNLACIPRFSPISTVTLLCI</sequence>
<dbReference type="AlphaFoldDB" id="A0AAN8T5N0"/>
<name>A0AAN8T5N0_SOLBU</name>
<proteinExistence type="predicted"/>
<comment type="caution">
    <text evidence="1">The sequence shown here is derived from an EMBL/GenBank/DDBJ whole genome shotgun (WGS) entry which is preliminary data.</text>
</comment>
<organism evidence="1 2">
    <name type="scientific">Solanum bulbocastanum</name>
    <name type="common">Wild potato</name>
    <dbReference type="NCBI Taxonomy" id="147425"/>
    <lineage>
        <taxon>Eukaryota</taxon>
        <taxon>Viridiplantae</taxon>
        <taxon>Streptophyta</taxon>
        <taxon>Embryophyta</taxon>
        <taxon>Tracheophyta</taxon>
        <taxon>Spermatophyta</taxon>
        <taxon>Magnoliopsida</taxon>
        <taxon>eudicotyledons</taxon>
        <taxon>Gunneridae</taxon>
        <taxon>Pentapetalae</taxon>
        <taxon>asterids</taxon>
        <taxon>lamiids</taxon>
        <taxon>Solanales</taxon>
        <taxon>Solanaceae</taxon>
        <taxon>Solanoideae</taxon>
        <taxon>Solaneae</taxon>
        <taxon>Solanum</taxon>
    </lineage>
</organism>
<reference evidence="1 2" key="1">
    <citation type="submission" date="2024-02" db="EMBL/GenBank/DDBJ databases">
        <title>de novo genome assembly of Solanum bulbocastanum strain 11H21.</title>
        <authorList>
            <person name="Hosaka A.J."/>
        </authorList>
    </citation>
    <scope>NUCLEOTIDE SEQUENCE [LARGE SCALE GENOMIC DNA]</scope>
    <source>
        <tissue evidence="1">Young leaves</tissue>
    </source>
</reference>
<dbReference type="EMBL" id="JBANQN010000009">
    <property type="protein sequence ID" value="KAK6780184.1"/>
    <property type="molecule type" value="Genomic_DNA"/>
</dbReference>